<dbReference type="GO" id="GO:0022857">
    <property type="term" value="F:transmembrane transporter activity"/>
    <property type="evidence" value="ECO:0007669"/>
    <property type="project" value="TreeGrafter"/>
</dbReference>
<dbReference type="InterPro" id="IPR050250">
    <property type="entry name" value="Macrolide_Exporter_MacB"/>
</dbReference>
<evidence type="ECO:0000256" key="7">
    <source>
        <dbReference type="SAM" id="Phobius"/>
    </source>
</evidence>
<feature type="domain" description="MacB-like periplasmic core" evidence="9">
    <location>
        <begin position="142"/>
        <end position="275"/>
    </location>
</feature>
<evidence type="ECO:0000259" key="9">
    <source>
        <dbReference type="Pfam" id="PF12704"/>
    </source>
</evidence>
<proteinExistence type="predicted"/>
<feature type="domain" description="ABC3 transporter permease C-terminal" evidence="8">
    <location>
        <begin position="311"/>
        <end position="406"/>
    </location>
</feature>
<feature type="transmembrane region" description="Helical" evidence="7">
    <location>
        <begin position="310"/>
        <end position="331"/>
    </location>
</feature>
<dbReference type="GO" id="GO:0005886">
    <property type="term" value="C:plasma membrane"/>
    <property type="evidence" value="ECO:0007669"/>
    <property type="project" value="UniProtKB-SubCell"/>
</dbReference>
<dbReference type="PANTHER" id="PTHR30572:SF9">
    <property type="entry name" value="ABC TRANSPORTER PERMEASE PROTEIN"/>
    <property type="match status" value="1"/>
</dbReference>
<name>A0A1E5GNN2_9ENTE</name>
<dbReference type="STRING" id="903984.BCR21_04630"/>
<dbReference type="RefSeq" id="WP_069645321.1">
    <property type="nucleotide sequence ID" value="NZ_MIJZ01000001.1"/>
</dbReference>
<keyword evidence="4 7" id="KW-1133">Transmembrane helix</keyword>
<evidence type="ECO:0000256" key="1">
    <source>
        <dbReference type="ARBA" id="ARBA00004651"/>
    </source>
</evidence>
<keyword evidence="3 7" id="KW-0812">Transmembrane</keyword>
<gene>
    <name evidence="10" type="ORF">BCR21_04630</name>
</gene>
<comment type="subcellular location">
    <subcellularLocation>
        <location evidence="1">Cell membrane</location>
        <topology evidence="1">Multi-pass membrane protein</topology>
    </subcellularLocation>
</comment>
<evidence type="ECO:0000256" key="2">
    <source>
        <dbReference type="ARBA" id="ARBA00022475"/>
    </source>
</evidence>
<dbReference type="AlphaFoldDB" id="A0A1E5GNN2"/>
<dbReference type="OrthoDB" id="9812886at2"/>
<protein>
    <submittedName>
        <fullName evidence="10">Uncharacterized protein</fullName>
    </submittedName>
</protein>
<dbReference type="Pfam" id="PF02687">
    <property type="entry name" value="FtsX"/>
    <property type="match status" value="1"/>
</dbReference>
<evidence type="ECO:0000256" key="6">
    <source>
        <dbReference type="SAM" id="MobiDB-lite"/>
    </source>
</evidence>
<keyword evidence="2" id="KW-1003">Cell membrane</keyword>
<dbReference type="EMBL" id="MIJZ01000001">
    <property type="protein sequence ID" value="OEG14281.1"/>
    <property type="molecule type" value="Genomic_DNA"/>
</dbReference>
<dbReference type="InterPro" id="IPR003838">
    <property type="entry name" value="ABC3_permease_C"/>
</dbReference>
<dbReference type="Pfam" id="PF12704">
    <property type="entry name" value="MacB_PCD"/>
    <property type="match status" value="1"/>
</dbReference>
<evidence type="ECO:0000313" key="10">
    <source>
        <dbReference type="EMBL" id="OEG14281.1"/>
    </source>
</evidence>
<evidence type="ECO:0000313" key="11">
    <source>
        <dbReference type="Proteomes" id="UP000094068"/>
    </source>
</evidence>
<dbReference type="Proteomes" id="UP000094068">
    <property type="component" value="Unassembled WGS sequence"/>
</dbReference>
<feature type="region of interest" description="Disordered" evidence="6">
    <location>
        <begin position="105"/>
        <end position="131"/>
    </location>
</feature>
<comment type="caution">
    <text evidence="10">The sequence shown here is derived from an EMBL/GenBank/DDBJ whole genome shotgun (WGS) entry which is preliminary data.</text>
</comment>
<evidence type="ECO:0000256" key="5">
    <source>
        <dbReference type="ARBA" id="ARBA00023136"/>
    </source>
</evidence>
<sequence length="460" mass="50850">MSFFKRALISIWQRKGRTSLFLGLFLVVFLLILSGFAIQQSAEKSKVDARKQLGAEVRLKRDNDKIKEAILSGKSSITPLSKETVDQISNLPQVKSTLITGETSAAKTGLKSVEPEEDAGTDSMSPSMPGIDPNREVPAFKLFGTNDLLKTADFKNRDAKLIQGEAITDKTPANSAVVEETFAKNNQLKLGDTFKIKGFSLDGEEKEQQYKVIGIYKSEKEVSALERMYEMAQPENKIYVDFNTFLKTSEQASIDDATFYLNDPLQVDDFVKDAETKLPTESNFFKLDAYTEQYEQMIGPLEKMAAFSSIMIKVIVVAGGLILTFLSLLSIRDRKKEVGILLSLGETKVRVILQLVAEILLIGIISFGLSLAIVETTGQSISNMMLSKQAQDVGPITQEDEYGQEEAATIEPVDKMKLEVNKTVISQAASLGFLLIIITTLVPSIIIARTDPKDLFAQKE</sequence>
<evidence type="ECO:0000256" key="3">
    <source>
        <dbReference type="ARBA" id="ARBA00022692"/>
    </source>
</evidence>
<reference evidence="11" key="1">
    <citation type="submission" date="2016-09" db="EMBL/GenBank/DDBJ databases">
        <authorList>
            <person name="Gulvik C.A."/>
        </authorList>
    </citation>
    <scope>NUCLEOTIDE SEQUENCE [LARGE SCALE GENOMIC DNA]</scope>
    <source>
        <strain evidence="11">DSM 23328</strain>
    </source>
</reference>
<dbReference type="PANTHER" id="PTHR30572">
    <property type="entry name" value="MEMBRANE COMPONENT OF TRANSPORTER-RELATED"/>
    <property type="match status" value="1"/>
</dbReference>
<dbReference type="InterPro" id="IPR025857">
    <property type="entry name" value="MacB_PCD"/>
</dbReference>
<organism evidence="10 11">
    <name type="scientific">Enterococcus ureasiticus</name>
    <dbReference type="NCBI Taxonomy" id="903984"/>
    <lineage>
        <taxon>Bacteria</taxon>
        <taxon>Bacillati</taxon>
        <taxon>Bacillota</taxon>
        <taxon>Bacilli</taxon>
        <taxon>Lactobacillales</taxon>
        <taxon>Enterococcaceae</taxon>
        <taxon>Enterococcus</taxon>
    </lineage>
</organism>
<feature type="transmembrane region" description="Helical" evidence="7">
    <location>
        <begin position="424"/>
        <end position="448"/>
    </location>
</feature>
<feature type="transmembrane region" description="Helical" evidence="7">
    <location>
        <begin position="351"/>
        <end position="374"/>
    </location>
</feature>
<keyword evidence="11" id="KW-1185">Reference proteome</keyword>
<keyword evidence="5 7" id="KW-0472">Membrane</keyword>
<evidence type="ECO:0000256" key="4">
    <source>
        <dbReference type="ARBA" id="ARBA00022989"/>
    </source>
</evidence>
<accession>A0A1E5GNN2</accession>
<evidence type="ECO:0000259" key="8">
    <source>
        <dbReference type="Pfam" id="PF02687"/>
    </source>
</evidence>